<organism evidence="6 7">
    <name type="scientific">Gnomoniopsis smithogilvyi</name>
    <dbReference type="NCBI Taxonomy" id="1191159"/>
    <lineage>
        <taxon>Eukaryota</taxon>
        <taxon>Fungi</taxon>
        <taxon>Dikarya</taxon>
        <taxon>Ascomycota</taxon>
        <taxon>Pezizomycotina</taxon>
        <taxon>Sordariomycetes</taxon>
        <taxon>Sordariomycetidae</taxon>
        <taxon>Diaporthales</taxon>
        <taxon>Gnomoniaceae</taxon>
        <taxon>Gnomoniopsis</taxon>
    </lineage>
</organism>
<comment type="caution">
    <text evidence="6">The sequence shown here is derived from an EMBL/GenBank/DDBJ whole genome shotgun (WGS) entry which is preliminary data.</text>
</comment>
<sequence length="262" mass="29892">MTQHLKRLDDDIDENIDDYYLGYQPKDQNTAWAKYFNDTPVNLSQEFMSGLESSPFPPGTGQNIQQAAEALAQPGYLQLENGFTVNDDGSMMLAIRTEQPPEFTGEMFDFWFSWHVNDTTKYKLWNPSQHQYAAIDDHFIANASTSQPYRERYWNITSFVDEWIGDTAYKLSIAFFDPRIMNFTLEDTATGTETLIMGYVDLFRYVEEDPTSMAQAGMGSTDVILAHQIRKKPDGSGMEMRSRITLADNPMPVPRQKLANAA</sequence>
<keyword evidence="7" id="KW-1185">Reference proteome</keyword>
<dbReference type="AlphaFoldDB" id="A0A9W8YZQ0"/>
<evidence type="ECO:0000313" key="6">
    <source>
        <dbReference type="EMBL" id="KAJ4393817.1"/>
    </source>
</evidence>
<accession>A0A9W8YZQ0</accession>
<comment type="cofactor">
    <cofactor evidence="1">
        <name>Zn(2+)</name>
        <dbReference type="ChEBI" id="CHEBI:29105"/>
    </cofactor>
</comment>
<dbReference type="Pfam" id="PF18089">
    <property type="entry name" value="DAPG_hydrolase"/>
    <property type="match status" value="1"/>
</dbReference>
<dbReference type="OrthoDB" id="3335931at2759"/>
<keyword evidence="3" id="KW-0378">Hydrolase</keyword>
<evidence type="ECO:0000256" key="4">
    <source>
        <dbReference type="ARBA" id="ARBA00022833"/>
    </source>
</evidence>
<dbReference type="GO" id="GO:0046872">
    <property type="term" value="F:metal ion binding"/>
    <property type="evidence" value="ECO:0007669"/>
    <property type="project" value="UniProtKB-KW"/>
</dbReference>
<dbReference type="EMBL" id="JAPEVB010000002">
    <property type="protein sequence ID" value="KAJ4393817.1"/>
    <property type="molecule type" value="Genomic_DNA"/>
</dbReference>
<gene>
    <name evidence="6" type="ORF">N0V93_003032</name>
</gene>
<feature type="domain" description="DAPG hydrolase PhiG" evidence="5">
    <location>
        <begin position="69"/>
        <end position="250"/>
    </location>
</feature>
<dbReference type="InterPro" id="IPR041526">
    <property type="entry name" value="DAPG_hydrolase"/>
</dbReference>
<reference evidence="6" key="1">
    <citation type="submission" date="2022-10" db="EMBL/GenBank/DDBJ databases">
        <title>Tapping the CABI collections for fungal endophytes: first genome assemblies for Collariella, Neodidymelliopsis, Ascochyta clinopodiicola, Didymella pomorum, Didymosphaeria variabile, Neocosmospora piperis and Neocucurbitaria cava.</title>
        <authorList>
            <person name="Hill R."/>
        </authorList>
    </citation>
    <scope>NUCLEOTIDE SEQUENCE</scope>
    <source>
        <strain evidence="6">IMI 355082</strain>
    </source>
</reference>
<dbReference type="Proteomes" id="UP001140453">
    <property type="component" value="Unassembled WGS sequence"/>
</dbReference>
<evidence type="ECO:0000256" key="2">
    <source>
        <dbReference type="ARBA" id="ARBA00022723"/>
    </source>
</evidence>
<evidence type="ECO:0000256" key="3">
    <source>
        <dbReference type="ARBA" id="ARBA00022801"/>
    </source>
</evidence>
<evidence type="ECO:0000256" key="1">
    <source>
        <dbReference type="ARBA" id="ARBA00001947"/>
    </source>
</evidence>
<name>A0A9W8YZQ0_9PEZI</name>
<evidence type="ECO:0000313" key="7">
    <source>
        <dbReference type="Proteomes" id="UP001140453"/>
    </source>
</evidence>
<keyword evidence="4" id="KW-0862">Zinc</keyword>
<keyword evidence="2" id="KW-0479">Metal-binding</keyword>
<protein>
    <recommendedName>
        <fullName evidence="5">DAPG hydrolase PhiG domain-containing protein</fullName>
    </recommendedName>
</protein>
<evidence type="ECO:0000259" key="5">
    <source>
        <dbReference type="Pfam" id="PF18089"/>
    </source>
</evidence>
<dbReference type="GO" id="GO:0016787">
    <property type="term" value="F:hydrolase activity"/>
    <property type="evidence" value="ECO:0007669"/>
    <property type="project" value="UniProtKB-KW"/>
</dbReference>
<proteinExistence type="predicted"/>